<accession>A0ABX0IUZ7</accession>
<evidence type="ECO:0000313" key="5">
    <source>
        <dbReference type="EMBL" id="NHN25901.1"/>
    </source>
</evidence>
<dbReference type="Pfam" id="PF01648">
    <property type="entry name" value="ACPS"/>
    <property type="match status" value="1"/>
</dbReference>
<evidence type="ECO:0000313" key="6">
    <source>
        <dbReference type="Proteomes" id="UP000817854"/>
    </source>
</evidence>
<organism evidence="5 6">
    <name type="scientific">Flavobacterium jejuense</name>
    <dbReference type="NCBI Taxonomy" id="1544455"/>
    <lineage>
        <taxon>Bacteria</taxon>
        <taxon>Pseudomonadati</taxon>
        <taxon>Bacteroidota</taxon>
        <taxon>Flavobacteriia</taxon>
        <taxon>Flavobacteriales</taxon>
        <taxon>Flavobacteriaceae</taxon>
        <taxon>Flavobacterium</taxon>
    </lineage>
</organism>
<comment type="similarity">
    <text evidence="1">Belongs to the P-Pant transferase superfamily. Gsp/Sfp/HetI/AcpT family.</text>
</comment>
<gene>
    <name evidence="5" type="ORF">FIA58_009465</name>
</gene>
<evidence type="ECO:0000256" key="1">
    <source>
        <dbReference type="ARBA" id="ARBA00010990"/>
    </source>
</evidence>
<dbReference type="Gene3D" id="3.90.470.20">
    <property type="entry name" value="4'-phosphopantetheinyl transferase domain"/>
    <property type="match status" value="2"/>
</dbReference>
<evidence type="ECO:0000259" key="4">
    <source>
        <dbReference type="Pfam" id="PF22624"/>
    </source>
</evidence>
<keyword evidence="2 5" id="KW-0808">Transferase</keyword>
<dbReference type="InterPro" id="IPR050559">
    <property type="entry name" value="P-Pant_transferase_sf"/>
</dbReference>
<dbReference type="GO" id="GO:0016740">
    <property type="term" value="F:transferase activity"/>
    <property type="evidence" value="ECO:0007669"/>
    <property type="project" value="UniProtKB-KW"/>
</dbReference>
<protein>
    <submittedName>
        <fullName evidence="5">4'-phosphopantetheinyl transferase superfamily protein</fullName>
    </submittedName>
</protein>
<evidence type="ECO:0000256" key="2">
    <source>
        <dbReference type="ARBA" id="ARBA00022679"/>
    </source>
</evidence>
<proteinExistence type="inferred from homology"/>
<dbReference type="Proteomes" id="UP000817854">
    <property type="component" value="Unassembled WGS sequence"/>
</dbReference>
<feature type="domain" description="4'-phosphopantetheinyl transferase N-terminal" evidence="4">
    <location>
        <begin position="15"/>
        <end position="96"/>
    </location>
</feature>
<dbReference type="PANTHER" id="PTHR12215:SF10">
    <property type="entry name" value="L-AMINOADIPATE-SEMIALDEHYDE DEHYDROGENASE-PHOSPHOPANTETHEINYL TRANSFERASE"/>
    <property type="match status" value="1"/>
</dbReference>
<evidence type="ECO:0000259" key="3">
    <source>
        <dbReference type="Pfam" id="PF01648"/>
    </source>
</evidence>
<dbReference type="Pfam" id="PF22624">
    <property type="entry name" value="AASDHPPT_N"/>
    <property type="match status" value="1"/>
</dbReference>
<dbReference type="InterPro" id="IPR055066">
    <property type="entry name" value="AASDHPPT_N"/>
</dbReference>
<dbReference type="RefSeq" id="WP_140962239.1">
    <property type="nucleotide sequence ID" value="NZ_VEVQ02000005.1"/>
</dbReference>
<dbReference type="InterPro" id="IPR008278">
    <property type="entry name" value="4-PPantetheinyl_Trfase_dom"/>
</dbReference>
<sequence>MIKIYYTIFEKEFKDSTFQRYLNILPSRLKTDVMKYSKWNDKYSSLFGKLLLKKGLKEMAITNGLNDLKFTEYGRPYLDSQVDFNISHSMGCVVCAFTDNGRVGIDVEKIEPIDFDVFKSCFTSNEWNEIEKNKNDGATFFHYWTKKEAVIKADGRGLSIPLGNFEAVEDFVCLSQNNWIINQLEISDLYKVHLVSSKNQNFELIKVDFYSHEGLTQKVKMKEVF</sequence>
<dbReference type="SUPFAM" id="SSF56214">
    <property type="entry name" value="4'-phosphopantetheinyl transferase"/>
    <property type="match status" value="2"/>
</dbReference>
<reference evidence="6" key="1">
    <citation type="submission" date="2019-05" db="EMBL/GenBank/DDBJ databases">
        <title>Flavobacterium profundi sp. nov., isolated from a deep-sea seamount.</title>
        <authorList>
            <person name="Zhang D.-C."/>
        </authorList>
    </citation>
    <scope>NUCLEOTIDE SEQUENCE [LARGE SCALE GENOMIC DNA]</scope>
    <source>
        <strain evidence="6">EC11</strain>
    </source>
</reference>
<dbReference type="InterPro" id="IPR037143">
    <property type="entry name" value="4-PPantetheinyl_Trfase_dom_sf"/>
</dbReference>
<name>A0ABX0IUZ7_9FLAO</name>
<comment type="caution">
    <text evidence="5">The sequence shown here is derived from an EMBL/GenBank/DDBJ whole genome shotgun (WGS) entry which is preliminary data.</text>
</comment>
<keyword evidence="6" id="KW-1185">Reference proteome</keyword>
<reference evidence="5 6" key="2">
    <citation type="submission" date="2019-05" db="EMBL/GenBank/DDBJ databases">
        <authorList>
            <person name="Lianzixin W."/>
        </authorList>
    </citation>
    <scope>NUCLEOTIDE SEQUENCE [LARGE SCALE GENOMIC DNA]</scope>
    <source>
        <strain evidence="5 6">EC11</strain>
    </source>
</reference>
<feature type="domain" description="4'-phosphopantetheinyl transferase" evidence="3">
    <location>
        <begin position="102"/>
        <end position="172"/>
    </location>
</feature>
<reference evidence="5 6" key="3">
    <citation type="submission" date="2020-02" db="EMBL/GenBank/DDBJ databases">
        <title>Flavobacterium profundi sp. nov., isolated from a deep-sea seamount.</title>
        <authorList>
            <person name="Zhang D.-C."/>
        </authorList>
    </citation>
    <scope>NUCLEOTIDE SEQUENCE [LARGE SCALE GENOMIC DNA]</scope>
    <source>
        <strain evidence="5 6">EC11</strain>
    </source>
</reference>
<dbReference type="EMBL" id="VEVQ02000005">
    <property type="protein sequence ID" value="NHN25901.1"/>
    <property type="molecule type" value="Genomic_DNA"/>
</dbReference>
<dbReference type="PANTHER" id="PTHR12215">
    <property type="entry name" value="PHOSPHOPANTETHEINE TRANSFERASE"/>
    <property type="match status" value="1"/>
</dbReference>